<accession>A0A918PY03</accession>
<reference evidence="2" key="1">
    <citation type="journal article" date="2014" name="Int. J. Syst. Evol. Microbiol.">
        <title>Complete genome sequence of Corynebacterium casei LMG S-19264T (=DSM 44701T), isolated from a smear-ripened cheese.</title>
        <authorList>
            <consortium name="US DOE Joint Genome Institute (JGI-PGF)"/>
            <person name="Walter F."/>
            <person name="Albersmeier A."/>
            <person name="Kalinowski J."/>
            <person name="Ruckert C."/>
        </authorList>
    </citation>
    <scope>NUCLEOTIDE SEQUENCE</scope>
    <source>
        <strain evidence="2">JCM 4988</strain>
    </source>
</reference>
<evidence type="ECO:0000313" key="3">
    <source>
        <dbReference type="Proteomes" id="UP000630936"/>
    </source>
</evidence>
<name>A0A918PY03_9ACTN</name>
<feature type="compositionally biased region" description="Polar residues" evidence="1">
    <location>
        <begin position="152"/>
        <end position="169"/>
    </location>
</feature>
<sequence>MTGPAEPRREYRCDVIAEGAVYGTAERVMFILAATVAVSPQQALLWMCDQARRIADRLDPDPVRVPWGERVPEESADGQRPDGPTRLRDWAGDHWTQRELRTRLGEGGPVSLAVADGANGVFCFQARPVAVRATQTRQPLMGDQCHAVRQQSWQPPGNACTTSGPTWSGATARARP</sequence>
<dbReference type="RefSeq" id="WP_190122651.1">
    <property type="nucleotide sequence ID" value="NZ_BMWG01000004.1"/>
</dbReference>
<evidence type="ECO:0000313" key="2">
    <source>
        <dbReference type="EMBL" id="GGZ27080.1"/>
    </source>
</evidence>
<evidence type="ECO:0000256" key="1">
    <source>
        <dbReference type="SAM" id="MobiDB-lite"/>
    </source>
</evidence>
<proteinExistence type="predicted"/>
<reference evidence="2" key="2">
    <citation type="submission" date="2020-09" db="EMBL/GenBank/DDBJ databases">
        <authorList>
            <person name="Sun Q."/>
            <person name="Ohkuma M."/>
        </authorList>
    </citation>
    <scope>NUCLEOTIDE SEQUENCE</scope>
    <source>
        <strain evidence="2">JCM 4988</strain>
    </source>
</reference>
<dbReference type="Proteomes" id="UP000630936">
    <property type="component" value="Unassembled WGS sequence"/>
</dbReference>
<comment type="caution">
    <text evidence="2">The sequence shown here is derived from an EMBL/GenBank/DDBJ whole genome shotgun (WGS) entry which is preliminary data.</text>
</comment>
<gene>
    <name evidence="2" type="ORF">GCM10010387_20550</name>
</gene>
<protein>
    <submittedName>
        <fullName evidence="2">Uncharacterized protein</fullName>
    </submittedName>
</protein>
<feature type="compositionally biased region" description="Basic and acidic residues" evidence="1">
    <location>
        <begin position="70"/>
        <end position="88"/>
    </location>
</feature>
<feature type="region of interest" description="Disordered" evidence="1">
    <location>
        <begin position="152"/>
        <end position="176"/>
    </location>
</feature>
<keyword evidence="3" id="KW-1185">Reference proteome</keyword>
<dbReference type="AlphaFoldDB" id="A0A918PY03"/>
<organism evidence="2 3">
    <name type="scientific">Streptomyces inusitatus</name>
    <dbReference type="NCBI Taxonomy" id="68221"/>
    <lineage>
        <taxon>Bacteria</taxon>
        <taxon>Bacillati</taxon>
        <taxon>Actinomycetota</taxon>
        <taxon>Actinomycetes</taxon>
        <taxon>Kitasatosporales</taxon>
        <taxon>Streptomycetaceae</taxon>
        <taxon>Streptomyces</taxon>
    </lineage>
</organism>
<dbReference type="EMBL" id="BMWG01000004">
    <property type="protein sequence ID" value="GGZ27080.1"/>
    <property type="molecule type" value="Genomic_DNA"/>
</dbReference>
<feature type="region of interest" description="Disordered" evidence="1">
    <location>
        <begin position="65"/>
        <end position="88"/>
    </location>
</feature>